<feature type="compositionally biased region" description="Acidic residues" evidence="10">
    <location>
        <begin position="330"/>
        <end position="347"/>
    </location>
</feature>
<evidence type="ECO:0000256" key="3">
    <source>
        <dbReference type="ARBA" id="ARBA00021453"/>
    </source>
</evidence>
<dbReference type="EMBL" id="JAAQHG020000034">
    <property type="protein sequence ID" value="KAL1583570.1"/>
    <property type="molecule type" value="Genomic_DNA"/>
</dbReference>
<evidence type="ECO:0000256" key="6">
    <source>
        <dbReference type="ARBA" id="ARBA00023163"/>
    </source>
</evidence>
<reference evidence="13 14" key="1">
    <citation type="journal article" date="2020" name="Microbiol. Resour. Announc.">
        <title>Draft Genome Sequence of a Cladosporium Species Isolated from the Mesophotic Ascidian Didemnum maculosum.</title>
        <authorList>
            <person name="Gioti A."/>
            <person name="Siaperas R."/>
            <person name="Nikolaivits E."/>
            <person name="Le Goff G."/>
            <person name="Ouazzani J."/>
            <person name="Kotoulas G."/>
            <person name="Topakas E."/>
        </authorList>
    </citation>
    <scope>NUCLEOTIDE SEQUENCE [LARGE SCALE GENOMIC DNA]</scope>
    <source>
        <strain evidence="13 14">TM138-S3</strain>
    </source>
</reference>
<dbReference type="RefSeq" id="XP_069226677.1">
    <property type="nucleotide sequence ID" value="XM_069376300.1"/>
</dbReference>
<evidence type="ECO:0000313" key="14">
    <source>
        <dbReference type="Proteomes" id="UP000803884"/>
    </source>
</evidence>
<dbReference type="Gene3D" id="1.10.10.10">
    <property type="entry name" value="Winged helix-like DNA-binding domain superfamily/Winged helix DNA-binding domain"/>
    <property type="match status" value="1"/>
</dbReference>
<gene>
    <name evidence="13" type="ORF">WHR41_07696</name>
</gene>
<evidence type="ECO:0000256" key="5">
    <source>
        <dbReference type="ARBA" id="ARBA00023125"/>
    </source>
</evidence>
<dbReference type="Pfam" id="PF17683">
    <property type="entry name" value="TFIIF_beta_N"/>
    <property type="match status" value="1"/>
</dbReference>
<dbReference type="SUPFAM" id="SSF46785">
    <property type="entry name" value="Winged helix' DNA-binding domain"/>
    <property type="match status" value="1"/>
</dbReference>
<evidence type="ECO:0000256" key="10">
    <source>
        <dbReference type="SAM" id="MobiDB-lite"/>
    </source>
</evidence>
<dbReference type="Pfam" id="PF02270">
    <property type="entry name" value="TFIIF_beta"/>
    <property type="match status" value="1"/>
</dbReference>
<keyword evidence="14" id="KW-1185">Reference proteome</keyword>
<feature type="domain" description="TFIIF beta subunit HTH" evidence="11">
    <location>
        <begin position="250"/>
        <end position="313"/>
    </location>
</feature>
<feature type="domain" description="TFIIF beta subunit N-terminal" evidence="12">
    <location>
        <begin position="42"/>
        <end position="187"/>
    </location>
</feature>
<evidence type="ECO:0000313" key="13">
    <source>
        <dbReference type="EMBL" id="KAL1583570.1"/>
    </source>
</evidence>
<dbReference type="Proteomes" id="UP000803884">
    <property type="component" value="Unassembled WGS sequence"/>
</dbReference>
<organism evidence="13 14">
    <name type="scientific">Cladosporium halotolerans</name>
    <dbReference type="NCBI Taxonomy" id="1052096"/>
    <lineage>
        <taxon>Eukaryota</taxon>
        <taxon>Fungi</taxon>
        <taxon>Dikarya</taxon>
        <taxon>Ascomycota</taxon>
        <taxon>Pezizomycotina</taxon>
        <taxon>Dothideomycetes</taxon>
        <taxon>Dothideomycetidae</taxon>
        <taxon>Cladosporiales</taxon>
        <taxon>Cladosporiaceae</taxon>
        <taxon>Cladosporium</taxon>
    </lineage>
</organism>
<dbReference type="GO" id="GO:0006367">
    <property type="term" value="P:transcription initiation at RNA polymerase II promoter"/>
    <property type="evidence" value="ECO:0007669"/>
    <property type="project" value="InterPro"/>
</dbReference>
<dbReference type="InterPro" id="IPR040504">
    <property type="entry name" value="TFIIF_beta_N"/>
</dbReference>
<evidence type="ECO:0000256" key="1">
    <source>
        <dbReference type="ARBA" id="ARBA00004123"/>
    </source>
</evidence>
<dbReference type="FunFam" id="1.10.10.10:FF:000035">
    <property type="entry name" value="General transcription factor IIF subunit 2"/>
    <property type="match status" value="1"/>
</dbReference>
<keyword evidence="6" id="KW-0804">Transcription</keyword>
<name>A0AB34KJN3_9PEZI</name>
<keyword evidence="5" id="KW-0238">DNA-binding</keyword>
<dbReference type="PANTHER" id="PTHR10445:SF0">
    <property type="entry name" value="GENERAL TRANSCRIPTION FACTOR IIF SUBUNIT 2"/>
    <property type="match status" value="1"/>
</dbReference>
<evidence type="ECO:0000259" key="11">
    <source>
        <dbReference type="Pfam" id="PF02270"/>
    </source>
</evidence>
<feature type="region of interest" description="Disordered" evidence="10">
    <location>
        <begin position="131"/>
        <end position="154"/>
    </location>
</feature>
<evidence type="ECO:0000259" key="12">
    <source>
        <dbReference type="Pfam" id="PF17683"/>
    </source>
</evidence>
<dbReference type="InterPro" id="IPR036390">
    <property type="entry name" value="WH_DNA-bd_sf"/>
</dbReference>
<feature type="region of interest" description="Disordered" evidence="10">
    <location>
        <begin position="1"/>
        <end position="20"/>
    </location>
</feature>
<evidence type="ECO:0000256" key="7">
    <source>
        <dbReference type="ARBA" id="ARBA00023242"/>
    </source>
</evidence>
<proteinExistence type="inferred from homology"/>
<keyword evidence="7" id="KW-0539">Nucleus</keyword>
<dbReference type="InterPro" id="IPR040450">
    <property type="entry name" value="TFIIF_beta_HTH"/>
</dbReference>
<dbReference type="AlphaFoldDB" id="A0AB34KJN3"/>
<feature type="region of interest" description="Disordered" evidence="10">
    <location>
        <begin position="325"/>
        <end position="354"/>
    </location>
</feature>
<dbReference type="InterPro" id="IPR011039">
    <property type="entry name" value="TFIIF_interaction"/>
</dbReference>
<keyword evidence="4" id="KW-0805">Transcription regulation</keyword>
<dbReference type="PANTHER" id="PTHR10445">
    <property type="entry name" value="GENERAL TRANSCRIPTION FACTOR IIF SUBUNIT 2"/>
    <property type="match status" value="1"/>
</dbReference>
<dbReference type="GO" id="GO:0005674">
    <property type="term" value="C:transcription factor TFIIF complex"/>
    <property type="evidence" value="ECO:0007669"/>
    <property type="project" value="InterPro"/>
</dbReference>
<dbReference type="GO" id="GO:0003677">
    <property type="term" value="F:DNA binding"/>
    <property type="evidence" value="ECO:0007669"/>
    <property type="project" value="UniProtKB-KW"/>
</dbReference>
<comment type="similarity">
    <text evidence="2">Belongs to the TFIIF beta subunit family.</text>
</comment>
<feature type="region of interest" description="Disordered" evidence="10">
    <location>
        <begin position="217"/>
        <end position="244"/>
    </location>
</feature>
<dbReference type="GeneID" id="96009138"/>
<dbReference type="SUPFAM" id="SSF50916">
    <property type="entry name" value="Rap30/74 interaction domains"/>
    <property type="match status" value="1"/>
</dbReference>
<evidence type="ECO:0000256" key="8">
    <source>
        <dbReference type="ARBA" id="ARBA00081473"/>
    </source>
</evidence>
<evidence type="ECO:0000256" key="9">
    <source>
        <dbReference type="ARBA" id="ARBA00081863"/>
    </source>
</evidence>
<evidence type="ECO:0000256" key="4">
    <source>
        <dbReference type="ARBA" id="ARBA00023015"/>
    </source>
</evidence>
<comment type="caution">
    <text evidence="13">The sequence shown here is derived from an EMBL/GenBank/DDBJ whole genome shotgun (WGS) entry which is preliminary data.</text>
</comment>
<sequence>MADMAIKPEIKADPADSKEGLADVDEFEEDTDLYIPHDPPQGWLARVPPELWQAWSEMYNDAPAGDDKIKIGSLRVYENTEGSVDQKLELHLEKSVQPTRDLPKTYNLKLQTSAYNNSVVFSEKDLPGHKSQAFGRNRYNPGKSAGINKNDRYNKEPAKKIGGYSSVIPKQTALAAKILHEANLVPVEDNEYYKSLERTLTKAMQPKVNTTFQLGLVKGGQPGQQNNTFSSFTTTSRPKGKKKAVKEKAVRMSQTEMFDALHRCFREFKYWSLKALRHRLNQPEAYIKSSLEQIGHLIRSGDFAMQYVLNPDYAASLNIKDGDVAAEAAESGESDSGEEADDDDMELEDVKMES</sequence>
<dbReference type="InterPro" id="IPR003196">
    <property type="entry name" value="TFIIF_beta"/>
</dbReference>
<protein>
    <recommendedName>
        <fullName evidence="3">Transcription initiation factor IIF subunit beta</fullName>
    </recommendedName>
    <alternativeName>
        <fullName evidence="9">TFIIF medium subunit</fullName>
    </alternativeName>
    <alternativeName>
        <fullName evidence="8">TFIIF-beta</fullName>
    </alternativeName>
</protein>
<dbReference type="InterPro" id="IPR036388">
    <property type="entry name" value="WH-like_DNA-bd_sf"/>
</dbReference>
<evidence type="ECO:0000256" key="2">
    <source>
        <dbReference type="ARBA" id="ARBA00009543"/>
    </source>
</evidence>
<dbReference type="CDD" id="cd07980">
    <property type="entry name" value="TFIIF_beta"/>
    <property type="match status" value="1"/>
</dbReference>
<accession>A0AB34KJN3</accession>
<comment type="subcellular location">
    <subcellularLocation>
        <location evidence="1">Nucleus</location>
    </subcellularLocation>
</comment>